<evidence type="ECO:0000313" key="9">
    <source>
        <dbReference type="Proteomes" id="UP001500575"/>
    </source>
</evidence>
<evidence type="ECO:0000313" key="8">
    <source>
        <dbReference type="EMBL" id="GAA2121453.1"/>
    </source>
</evidence>
<evidence type="ECO:0000256" key="6">
    <source>
        <dbReference type="SAM" id="Phobius"/>
    </source>
</evidence>
<keyword evidence="2 6" id="KW-0812">Transmembrane</keyword>
<dbReference type="EMBL" id="BAAAQQ010000007">
    <property type="protein sequence ID" value="GAA2121453.1"/>
    <property type="molecule type" value="Genomic_DNA"/>
</dbReference>
<feature type="region of interest" description="Disordered" evidence="5">
    <location>
        <begin position="1"/>
        <end position="22"/>
    </location>
</feature>
<keyword evidence="3 6" id="KW-1133">Transmembrane helix</keyword>
<dbReference type="Proteomes" id="UP001500575">
    <property type="component" value="Unassembled WGS sequence"/>
</dbReference>
<dbReference type="Pfam" id="PF06305">
    <property type="entry name" value="LapA_dom"/>
    <property type="match status" value="1"/>
</dbReference>
<evidence type="ECO:0000256" key="2">
    <source>
        <dbReference type="ARBA" id="ARBA00022692"/>
    </source>
</evidence>
<feature type="transmembrane region" description="Helical" evidence="6">
    <location>
        <begin position="69"/>
        <end position="92"/>
    </location>
</feature>
<gene>
    <name evidence="8" type="ORF">GCM10009843_15690</name>
</gene>
<comment type="caution">
    <text evidence="8">The sequence shown here is derived from an EMBL/GenBank/DDBJ whole genome shotgun (WGS) entry which is preliminary data.</text>
</comment>
<name>A0ABN2Y454_9ACTN</name>
<reference evidence="8 9" key="1">
    <citation type="journal article" date="2019" name="Int. J. Syst. Evol. Microbiol.">
        <title>The Global Catalogue of Microorganisms (GCM) 10K type strain sequencing project: providing services to taxonomists for standard genome sequencing and annotation.</title>
        <authorList>
            <consortium name="The Broad Institute Genomics Platform"/>
            <consortium name="The Broad Institute Genome Sequencing Center for Infectious Disease"/>
            <person name="Wu L."/>
            <person name="Ma J."/>
        </authorList>
    </citation>
    <scope>NUCLEOTIDE SEQUENCE [LARGE SCALE GENOMIC DNA]</scope>
    <source>
        <strain evidence="8 9">JCM 16021</strain>
    </source>
</reference>
<feature type="domain" description="Lipopolysaccharide assembly protein A" evidence="7">
    <location>
        <begin position="50"/>
        <end position="104"/>
    </location>
</feature>
<keyword evidence="4 6" id="KW-0472">Membrane</keyword>
<evidence type="ECO:0000256" key="1">
    <source>
        <dbReference type="ARBA" id="ARBA00022475"/>
    </source>
</evidence>
<feature type="transmembrane region" description="Helical" evidence="6">
    <location>
        <begin position="30"/>
        <end position="49"/>
    </location>
</feature>
<organism evidence="8 9">
    <name type="scientific">Nocardioides bigeumensis</name>
    <dbReference type="NCBI Taxonomy" id="433657"/>
    <lineage>
        <taxon>Bacteria</taxon>
        <taxon>Bacillati</taxon>
        <taxon>Actinomycetota</taxon>
        <taxon>Actinomycetes</taxon>
        <taxon>Propionibacteriales</taxon>
        <taxon>Nocardioidaceae</taxon>
        <taxon>Nocardioides</taxon>
    </lineage>
</organism>
<keyword evidence="9" id="KW-1185">Reference proteome</keyword>
<evidence type="ECO:0000259" key="7">
    <source>
        <dbReference type="Pfam" id="PF06305"/>
    </source>
</evidence>
<accession>A0ABN2Y454</accession>
<dbReference type="InterPro" id="IPR010445">
    <property type="entry name" value="LapA_dom"/>
</dbReference>
<protein>
    <recommendedName>
        <fullName evidence="7">Lipopolysaccharide assembly protein A domain-containing protein</fullName>
    </recommendedName>
</protein>
<sequence length="106" mass="11203">MPSTHPSDAEPGPPESPEIDPLGGSRTSGFWIAVIGLLVVFVLLAVFVLQNTRTVQISFLAWDGTAPLAAALLLAAAAGLALAILAGSLRILQLRRRVKRTRRAHA</sequence>
<proteinExistence type="predicted"/>
<evidence type="ECO:0000256" key="3">
    <source>
        <dbReference type="ARBA" id="ARBA00022989"/>
    </source>
</evidence>
<keyword evidence="1" id="KW-1003">Cell membrane</keyword>
<dbReference type="RefSeq" id="WP_344303126.1">
    <property type="nucleotide sequence ID" value="NZ_BAAAQQ010000007.1"/>
</dbReference>
<evidence type="ECO:0000256" key="4">
    <source>
        <dbReference type="ARBA" id="ARBA00023136"/>
    </source>
</evidence>
<evidence type="ECO:0000256" key="5">
    <source>
        <dbReference type="SAM" id="MobiDB-lite"/>
    </source>
</evidence>